<evidence type="ECO:0000313" key="11">
    <source>
        <dbReference type="Proteomes" id="UP000053257"/>
    </source>
</evidence>
<keyword evidence="3" id="KW-0677">Repeat</keyword>
<dbReference type="InterPro" id="IPR013087">
    <property type="entry name" value="Znf_C2H2_type"/>
</dbReference>
<dbReference type="HOGENOM" id="CLU_689086_0_0_1"/>
<dbReference type="SUPFAM" id="SSF57667">
    <property type="entry name" value="beta-beta-alpha zinc fingers"/>
    <property type="match status" value="1"/>
</dbReference>
<dbReference type="Gene3D" id="3.30.160.60">
    <property type="entry name" value="Classic Zinc Finger"/>
    <property type="match status" value="2"/>
</dbReference>
<feature type="compositionally biased region" description="Polar residues" evidence="8">
    <location>
        <begin position="130"/>
        <end position="151"/>
    </location>
</feature>
<comment type="subcellular location">
    <subcellularLocation>
        <location evidence="1">Nucleus</location>
    </subcellularLocation>
</comment>
<feature type="domain" description="C2H2-type" evidence="9">
    <location>
        <begin position="3"/>
        <end position="32"/>
    </location>
</feature>
<keyword evidence="5" id="KW-0862">Zinc</keyword>
<keyword evidence="2" id="KW-0479">Metal-binding</keyword>
<protein>
    <recommendedName>
        <fullName evidence="9">C2H2-type domain-containing protein</fullName>
    </recommendedName>
</protein>
<evidence type="ECO:0000256" key="7">
    <source>
        <dbReference type="PROSITE-ProRule" id="PRU00042"/>
    </source>
</evidence>
<dbReference type="Proteomes" id="UP000053257">
    <property type="component" value="Unassembled WGS sequence"/>
</dbReference>
<evidence type="ECO:0000313" key="10">
    <source>
        <dbReference type="EMBL" id="KIP01834.1"/>
    </source>
</evidence>
<dbReference type="EMBL" id="KN840731">
    <property type="protein sequence ID" value="KIP01834.1"/>
    <property type="molecule type" value="Genomic_DNA"/>
</dbReference>
<evidence type="ECO:0000256" key="1">
    <source>
        <dbReference type="ARBA" id="ARBA00004123"/>
    </source>
</evidence>
<evidence type="ECO:0000256" key="2">
    <source>
        <dbReference type="ARBA" id="ARBA00022723"/>
    </source>
</evidence>
<evidence type="ECO:0000256" key="4">
    <source>
        <dbReference type="ARBA" id="ARBA00022771"/>
    </source>
</evidence>
<dbReference type="InterPro" id="IPR036236">
    <property type="entry name" value="Znf_C2H2_sf"/>
</dbReference>
<evidence type="ECO:0000256" key="6">
    <source>
        <dbReference type="ARBA" id="ARBA00023242"/>
    </source>
</evidence>
<dbReference type="AlphaFoldDB" id="A0A0C3NBK0"/>
<feature type="domain" description="C2H2-type" evidence="9">
    <location>
        <begin position="202"/>
        <end position="228"/>
    </location>
</feature>
<evidence type="ECO:0000259" key="9">
    <source>
        <dbReference type="PROSITE" id="PS50157"/>
    </source>
</evidence>
<accession>A0A0C3NBK0</accession>
<dbReference type="GO" id="GO:0005634">
    <property type="term" value="C:nucleus"/>
    <property type="evidence" value="ECO:0007669"/>
    <property type="project" value="UniProtKB-SubCell"/>
</dbReference>
<evidence type="ECO:0000256" key="5">
    <source>
        <dbReference type="ARBA" id="ARBA00022833"/>
    </source>
</evidence>
<dbReference type="STRING" id="745531.A0A0C3NBK0"/>
<dbReference type="GO" id="GO:0008270">
    <property type="term" value="F:zinc ion binding"/>
    <property type="evidence" value="ECO:0007669"/>
    <property type="project" value="UniProtKB-KW"/>
</dbReference>
<dbReference type="Pfam" id="PF12171">
    <property type="entry name" value="zf-C2H2_jaz"/>
    <property type="match status" value="1"/>
</dbReference>
<keyword evidence="4 7" id="KW-0863">Zinc-finger</keyword>
<dbReference type="PROSITE" id="PS50157">
    <property type="entry name" value="ZINC_FINGER_C2H2_2"/>
    <property type="match status" value="2"/>
</dbReference>
<dbReference type="PANTHER" id="PTHR24406">
    <property type="entry name" value="TRANSCRIPTIONAL REPRESSOR CTCFL-RELATED"/>
    <property type="match status" value="1"/>
</dbReference>
<dbReference type="OrthoDB" id="6077919at2759"/>
<organism evidence="10 11">
    <name type="scientific">Phlebiopsis gigantea (strain 11061_1 CR5-6)</name>
    <name type="common">White-rot fungus</name>
    <name type="synonym">Peniophora gigantea</name>
    <dbReference type="NCBI Taxonomy" id="745531"/>
    <lineage>
        <taxon>Eukaryota</taxon>
        <taxon>Fungi</taxon>
        <taxon>Dikarya</taxon>
        <taxon>Basidiomycota</taxon>
        <taxon>Agaricomycotina</taxon>
        <taxon>Agaricomycetes</taxon>
        <taxon>Polyporales</taxon>
        <taxon>Phanerochaetaceae</taxon>
        <taxon>Phlebiopsis</taxon>
    </lineage>
</organism>
<name>A0A0C3NBK0_PHLG1</name>
<dbReference type="InterPro" id="IPR050888">
    <property type="entry name" value="ZnF_C2H2-type_TF"/>
</dbReference>
<dbReference type="SMART" id="SM00355">
    <property type="entry name" value="ZnF_C2H2"/>
    <property type="match status" value="4"/>
</dbReference>
<sequence>MPHTCPVCQKSFKKANHLRDHCKSKSHRLPETLLPTSSTPPSIVPTAVRYLATQGVQSPIQSFGSQCTRCYLWVPNHIALIEHLNRKHLSKSNKIPLPRISTSNSACTVVEPERHIPLQASDLAAPEQKLPSSSAQGPTVTPQATIQNIPTGSRDPLGLLNAYIARNLPKPMDNPSAETRCRACNVIIENKAQHYIEAHPHLKCDDCDRLFDSSDEFEHHVRDTPKHSSCTLCGVSFRSLEPLESCRHIVRCQAAGTSGRLPARCLICSKTYHSVDELSSHVKAVHAYGQSGALYIVNGMASLLERALGTKSTQIAPQFHRAKSHRLLLDSKFLLRLEPERPPHRRLSTLPVCHQPQLPQRPGQRQTVCTESLVLPEKRALPAPRAPWPLLVCGSAAHLW</sequence>
<evidence type="ECO:0000256" key="3">
    <source>
        <dbReference type="ARBA" id="ARBA00022737"/>
    </source>
</evidence>
<proteinExistence type="predicted"/>
<reference evidence="10 11" key="1">
    <citation type="journal article" date="2014" name="PLoS Genet.">
        <title>Analysis of the Phlebiopsis gigantea genome, transcriptome and secretome provides insight into its pioneer colonization strategies of wood.</title>
        <authorList>
            <person name="Hori C."/>
            <person name="Ishida T."/>
            <person name="Igarashi K."/>
            <person name="Samejima M."/>
            <person name="Suzuki H."/>
            <person name="Master E."/>
            <person name="Ferreira P."/>
            <person name="Ruiz-Duenas F.J."/>
            <person name="Held B."/>
            <person name="Canessa P."/>
            <person name="Larrondo L.F."/>
            <person name="Schmoll M."/>
            <person name="Druzhinina I.S."/>
            <person name="Kubicek C.P."/>
            <person name="Gaskell J.A."/>
            <person name="Kersten P."/>
            <person name="St John F."/>
            <person name="Glasner J."/>
            <person name="Sabat G."/>
            <person name="Splinter BonDurant S."/>
            <person name="Syed K."/>
            <person name="Yadav J."/>
            <person name="Mgbeahuruike A.C."/>
            <person name="Kovalchuk A."/>
            <person name="Asiegbu F.O."/>
            <person name="Lackner G."/>
            <person name="Hoffmeister D."/>
            <person name="Rencoret J."/>
            <person name="Gutierrez A."/>
            <person name="Sun H."/>
            <person name="Lindquist E."/>
            <person name="Barry K."/>
            <person name="Riley R."/>
            <person name="Grigoriev I.V."/>
            <person name="Henrissat B."/>
            <person name="Kues U."/>
            <person name="Berka R.M."/>
            <person name="Martinez A.T."/>
            <person name="Covert S.F."/>
            <person name="Blanchette R.A."/>
            <person name="Cullen D."/>
        </authorList>
    </citation>
    <scope>NUCLEOTIDE SEQUENCE [LARGE SCALE GENOMIC DNA]</scope>
    <source>
        <strain evidence="10 11">11061_1 CR5-6</strain>
    </source>
</reference>
<dbReference type="PROSITE" id="PS00028">
    <property type="entry name" value="ZINC_FINGER_C2H2_1"/>
    <property type="match status" value="2"/>
</dbReference>
<keyword evidence="6" id="KW-0539">Nucleus</keyword>
<feature type="region of interest" description="Disordered" evidence="8">
    <location>
        <begin position="119"/>
        <end position="151"/>
    </location>
</feature>
<evidence type="ECO:0000256" key="8">
    <source>
        <dbReference type="SAM" id="MobiDB-lite"/>
    </source>
</evidence>
<keyword evidence="11" id="KW-1185">Reference proteome</keyword>
<dbReference type="InterPro" id="IPR022755">
    <property type="entry name" value="Znf_C2H2_jaz"/>
</dbReference>
<gene>
    <name evidence="10" type="ORF">PHLGIDRAFT_325793</name>
</gene>